<accession>A0A2T9YQU0</accession>
<dbReference type="GO" id="GO:0016020">
    <property type="term" value="C:membrane"/>
    <property type="evidence" value="ECO:0007669"/>
    <property type="project" value="UniProtKB-SubCell"/>
</dbReference>
<dbReference type="PANTHER" id="PTHR21347:SF0">
    <property type="entry name" value="LIPID SCRAMBLASE CLPTM1L"/>
    <property type="match status" value="1"/>
</dbReference>
<comment type="caution">
    <text evidence="8">The sequence shown here is derived from an EMBL/GenBank/DDBJ whole genome shotgun (WGS) entry which is preliminary data.</text>
</comment>
<keyword evidence="9" id="KW-1185">Reference proteome</keyword>
<evidence type="ECO:0000256" key="7">
    <source>
        <dbReference type="SAM" id="Phobius"/>
    </source>
</evidence>
<dbReference type="EMBL" id="MBFR01000077">
    <property type="protein sequence ID" value="PVU94715.1"/>
    <property type="molecule type" value="Genomic_DNA"/>
</dbReference>
<dbReference type="AlphaFoldDB" id="A0A2T9YQU0"/>
<comment type="subcellular location">
    <subcellularLocation>
        <location evidence="1">Membrane</location>
        <topology evidence="1">Multi-pass membrane protein</topology>
    </subcellularLocation>
</comment>
<reference evidence="8 9" key="1">
    <citation type="journal article" date="2018" name="MBio">
        <title>Comparative Genomics Reveals the Core Gene Toolbox for the Fungus-Insect Symbiosis.</title>
        <authorList>
            <person name="Wang Y."/>
            <person name="Stata M."/>
            <person name="Wang W."/>
            <person name="Stajich J.E."/>
            <person name="White M.M."/>
            <person name="Moncalvo J.M."/>
        </authorList>
    </citation>
    <scope>NUCLEOTIDE SEQUENCE [LARGE SCALE GENOMIC DNA]</scope>
    <source>
        <strain evidence="8 9">SWE-8-4</strain>
    </source>
</reference>
<sequence length="725" mass="82868">MQILNKLSTIAVVAYALWNLQKFSVLLLNLFYPTLSIPIIKPIPYQDKLLPKHHIAWAENFQYLTSVYISEHPKISSYAFFDSAQLLYRSPVLSARHRTGLFSDSELLNTSNKNKPDVNSFSSSSSHLSKNSISQHLKVKLPERFWSNNGTVAYAHILVHSKNALLPNPNNPELEPFVNLNDPFMIGSVSQLVEFRPRQIDQKLSLLKHAESEANIVSQERIYKNFYEPHAKTRLSLEFVFENHRFSLYRFPSDIAPFIRLVHKKTDSASNPAFSESSENEPVPAYLPLVGVSPLSVRNIHWIPLANYSLSTSQDSAERINSETLNDFQIELTINSVSLGWFRLNLFFSNAFNNLSIPNSLFQISSEEVDNLKEMVYESDYKLLLITLVASILHIVFEFLAYKEDIAFWSKNQIVHGDIDISQNDSTSPDSSPASVDKKLEKQSQISNGLNNRKIATTNTQNSKTENQPTNNDFTECNSSQWESVSRSALVMNALSSVIGMLYLYDNKENTSVLIIIGSLISAALECWKLCRVYKISLDSLISFSTRFLSSSTSSKKTKYSKLAQVDVKDHDSNKKTSIERKSENPDKIVNSEKVIRAQVDKQTISIMLNIGTPIIIAYSIYSLFFERHTSYFSFFIHIALTTVYALEFIQMLPQLLINHKLQSVEAIPITVFMFRFFTTFIDDLFAMVIPMPTLTRIGTFRDDIVFFVLCWQWWKYPSKKVKKN</sequence>
<dbReference type="PANTHER" id="PTHR21347">
    <property type="entry name" value="CLEFT LIP AND PALATE ASSOCIATED TRANSMEMBRANE PROTEIN-RELATED"/>
    <property type="match status" value="1"/>
</dbReference>
<protein>
    <recommendedName>
        <fullName evidence="10">Cleft lip and palate transmembrane 1</fullName>
    </recommendedName>
</protein>
<dbReference type="STRING" id="133385.A0A2T9YQU0"/>
<name>A0A2T9YQU0_9FUNG</name>
<evidence type="ECO:0000256" key="3">
    <source>
        <dbReference type="ARBA" id="ARBA00022692"/>
    </source>
</evidence>
<evidence type="ECO:0000313" key="8">
    <source>
        <dbReference type="EMBL" id="PVU94715.1"/>
    </source>
</evidence>
<keyword evidence="4 7" id="KW-1133">Transmembrane helix</keyword>
<evidence type="ECO:0000313" key="9">
    <source>
        <dbReference type="Proteomes" id="UP000245383"/>
    </source>
</evidence>
<evidence type="ECO:0000256" key="6">
    <source>
        <dbReference type="SAM" id="MobiDB-lite"/>
    </source>
</evidence>
<evidence type="ECO:0000256" key="1">
    <source>
        <dbReference type="ARBA" id="ARBA00004141"/>
    </source>
</evidence>
<dbReference type="OrthoDB" id="378564at2759"/>
<keyword evidence="3 7" id="KW-0812">Transmembrane</keyword>
<proteinExistence type="inferred from homology"/>
<evidence type="ECO:0000256" key="2">
    <source>
        <dbReference type="ARBA" id="ARBA00009310"/>
    </source>
</evidence>
<evidence type="ECO:0000256" key="4">
    <source>
        <dbReference type="ARBA" id="ARBA00022989"/>
    </source>
</evidence>
<organism evidence="8 9">
    <name type="scientific">Smittium simulii</name>
    <dbReference type="NCBI Taxonomy" id="133385"/>
    <lineage>
        <taxon>Eukaryota</taxon>
        <taxon>Fungi</taxon>
        <taxon>Fungi incertae sedis</taxon>
        <taxon>Zoopagomycota</taxon>
        <taxon>Kickxellomycotina</taxon>
        <taxon>Harpellomycetes</taxon>
        <taxon>Harpellales</taxon>
        <taxon>Legeriomycetaceae</taxon>
        <taxon>Smittium</taxon>
    </lineage>
</organism>
<dbReference type="InterPro" id="IPR008429">
    <property type="entry name" value="CLPTM1"/>
</dbReference>
<feature type="transmembrane region" description="Helical" evidence="7">
    <location>
        <begin position="607"/>
        <end position="626"/>
    </location>
</feature>
<dbReference type="Pfam" id="PF05602">
    <property type="entry name" value="CLPTM1"/>
    <property type="match status" value="2"/>
</dbReference>
<comment type="similarity">
    <text evidence="2">Belongs to the CLPTM1 family.</text>
</comment>
<dbReference type="Proteomes" id="UP000245383">
    <property type="component" value="Unassembled WGS sequence"/>
</dbReference>
<feature type="transmembrane region" description="Helical" evidence="7">
    <location>
        <begin position="662"/>
        <end position="682"/>
    </location>
</feature>
<feature type="region of interest" description="Disordered" evidence="6">
    <location>
        <begin position="451"/>
        <end position="477"/>
    </location>
</feature>
<keyword evidence="5 7" id="KW-0472">Membrane</keyword>
<evidence type="ECO:0008006" key="10">
    <source>
        <dbReference type="Google" id="ProtNLM"/>
    </source>
</evidence>
<feature type="transmembrane region" description="Helical" evidence="7">
    <location>
        <begin position="632"/>
        <end position="650"/>
    </location>
</feature>
<dbReference type="GO" id="GO:0012505">
    <property type="term" value="C:endomembrane system"/>
    <property type="evidence" value="ECO:0007669"/>
    <property type="project" value="TreeGrafter"/>
</dbReference>
<evidence type="ECO:0000256" key="5">
    <source>
        <dbReference type="ARBA" id="ARBA00023136"/>
    </source>
</evidence>
<gene>
    <name evidence="8" type="ORF">BB561_002320</name>
</gene>